<feature type="transmembrane region" description="Helical" evidence="1">
    <location>
        <begin position="150"/>
        <end position="173"/>
    </location>
</feature>
<keyword evidence="1" id="KW-0472">Membrane</keyword>
<feature type="transmembrane region" description="Helical" evidence="1">
    <location>
        <begin position="118"/>
        <end position="138"/>
    </location>
</feature>
<dbReference type="Proteomes" id="UP000480178">
    <property type="component" value="Chromosome"/>
</dbReference>
<proteinExistence type="predicted"/>
<organism evidence="2 3">
    <name type="scientific">Rhodocytophaga rosea</name>
    <dbReference type="NCBI Taxonomy" id="2704465"/>
    <lineage>
        <taxon>Bacteria</taxon>
        <taxon>Pseudomonadati</taxon>
        <taxon>Bacteroidota</taxon>
        <taxon>Cytophagia</taxon>
        <taxon>Cytophagales</taxon>
        <taxon>Rhodocytophagaceae</taxon>
        <taxon>Rhodocytophaga</taxon>
    </lineage>
</organism>
<evidence type="ECO:0000313" key="3">
    <source>
        <dbReference type="Proteomes" id="UP000480178"/>
    </source>
</evidence>
<reference evidence="2 3" key="1">
    <citation type="submission" date="2020-01" db="EMBL/GenBank/DDBJ databases">
        <authorList>
            <person name="Kim M.K."/>
        </authorList>
    </citation>
    <scope>NUCLEOTIDE SEQUENCE [LARGE SCALE GENOMIC DNA]</scope>
    <source>
        <strain evidence="2 3">172606-1</strain>
    </source>
</reference>
<evidence type="ECO:0000313" key="2">
    <source>
        <dbReference type="EMBL" id="QHT68992.1"/>
    </source>
</evidence>
<dbReference type="AlphaFoldDB" id="A0A6C0GN12"/>
<feature type="transmembrane region" description="Helical" evidence="1">
    <location>
        <begin position="80"/>
        <end position="98"/>
    </location>
</feature>
<protein>
    <submittedName>
        <fullName evidence="2">Uncharacterized protein</fullName>
    </submittedName>
</protein>
<name>A0A6C0GN12_9BACT</name>
<keyword evidence="3" id="KW-1185">Reference proteome</keyword>
<keyword evidence="1" id="KW-1133">Transmembrane helix</keyword>
<gene>
    <name evidence="2" type="ORF">GXP67_21225</name>
</gene>
<keyword evidence="1" id="KW-0812">Transmembrane</keyword>
<feature type="transmembrane region" description="Helical" evidence="1">
    <location>
        <begin position="16"/>
        <end position="36"/>
    </location>
</feature>
<dbReference type="KEGG" id="rhoz:GXP67_21225"/>
<feature type="transmembrane region" description="Helical" evidence="1">
    <location>
        <begin position="48"/>
        <end position="68"/>
    </location>
</feature>
<feature type="transmembrane region" description="Helical" evidence="1">
    <location>
        <begin position="203"/>
        <end position="223"/>
    </location>
</feature>
<accession>A0A6C0GN12</accession>
<sequence length="265" mass="30419">MKIVNFFRELYPRNPLLAIAGWIHIGILLLCIAFMPFDNRLVMNINPWIKPAKFAISIAIFAWSMGWFMYELKTPARTRIYSILFTLFMGIEMLIIAFQAHRGTISHFNIRSAFDILLFNIMGIAITLNLLLTIVVLIEFFRIKSTLPNYMVWAIQLGLFSLILASIEGFVMVKYMAHTIGSADGGPGLPVLNWSTRTGDLRVAHFMGIHGLQILPFFAYLLSKWIQKKSYNIQNALVFSFAGFYLLLMNITFWQAINKIPLIRI</sequence>
<feature type="transmembrane region" description="Helical" evidence="1">
    <location>
        <begin position="235"/>
        <end position="257"/>
    </location>
</feature>
<dbReference type="RefSeq" id="WP_162444987.1">
    <property type="nucleotide sequence ID" value="NZ_CP048222.1"/>
</dbReference>
<evidence type="ECO:0000256" key="1">
    <source>
        <dbReference type="SAM" id="Phobius"/>
    </source>
</evidence>
<dbReference type="EMBL" id="CP048222">
    <property type="protein sequence ID" value="QHT68992.1"/>
    <property type="molecule type" value="Genomic_DNA"/>
</dbReference>